<keyword evidence="3 7" id="KW-0418">Kinase</keyword>
<evidence type="ECO:0000259" key="6">
    <source>
        <dbReference type="SMART" id="SM00045"/>
    </source>
</evidence>
<protein>
    <submittedName>
        <fullName evidence="7">Putative diacylglycerol kinase, accessory domain-containing protein</fullName>
    </submittedName>
</protein>
<dbReference type="AlphaFoldDB" id="A0A251U1X3"/>
<keyword evidence="4" id="KW-0067">ATP-binding</keyword>
<dbReference type="OMA" id="HSVRFEF"/>
<dbReference type="Pfam" id="PF00609">
    <property type="entry name" value="DAGK_acc"/>
    <property type="match status" value="1"/>
</dbReference>
<dbReference type="Proteomes" id="UP000215914">
    <property type="component" value="Chromosome 8"/>
</dbReference>
<evidence type="ECO:0000313" key="7">
    <source>
        <dbReference type="EMBL" id="OTG17368.1"/>
    </source>
</evidence>
<feature type="domain" description="Diacylglycerol kinase accessory" evidence="6">
    <location>
        <begin position="1"/>
        <end position="123"/>
    </location>
</feature>
<evidence type="ECO:0000256" key="4">
    <source>
        <dbReference type="ARBA" id="ARBA00022840"/>
    </source>
</evidence>
<keyword evidence="8" id="KW-1185">Reference proteome</keyword>
<keyword evidence="2" id="KW-0547">Nucleotide-binding</keyword>
<evidence type="ECO:0000256" key="2">
    <source>
        <dbReference type="ARBA" id="ARBA00022741"/>
    </source>
</evidence>
<gene>
    <name evidence="7" type="ORF">HannXRQ_Chr08g0211451</name>
</gene>
<dbReference type="InterPro" id="IPR037607">
    <property type="entry name" value="DGK"/>
</dbReference>
<dbReference type="GO" id="GO:0004143">
    <property type="term" value="F:ATP-dependent diacylglycerol kinase activity"/>
    <property type="evidence" value="ECO:0007669"/>
    <property type="project" value="InterPro"/>
</dbReference>
<dbReference type="PANTHER" id="PTHR11255:SF29">
    <property type="entry name" value="DIACYLGLYCEROL KINASE"/>
    <property type="match status" value="1"/>
</dbReference>
<dbReference type="InterPro" id="IPR016064">
    <property type="entry name" value="NAD/diacylglycerol_kinase_sf"/>
</dbReference>
<reference evidence="8" key="1">
    <citation type="journal article" date="2017" name="Nature">
        <title>The sunflower genome provides insights into oil metabolism, flowering and Asterid evolution.</title>
        <authorList>
            <person name="Badouin H."/>
            <person name="Gouzy J."/>
            <person name="Grassa C.J."/>
            <person name="Murat F."/>
            <person name="Staton S.E."/>
            <person name="Cottret L."/>
            <person name="Lelandais-Briere C."/>
            <person name="Owens G.L."/>
            <person name="Carrere S."/>
            <person name="Mayjonade B."/>
            <person name="Legrand L."/>
            <person name="Gill N."/>
            <person name="Kane N.C."/>
            <person name="Bowers J.E."/>
            <person name="Hubner S."/>
            <person name="Bellec A."/>
            <person name="Berard A."/>
            <person name="Berges H."/>
            <person name="Blanchet N."/>
            <person name="Boniface M.C."/>
            <person name="Brunel D."/>
            <person name="Catrice O."/>
            <person name="Chaidir N."/>
            <person name="Claudel C."/>
            <person name="Donnadieu C."/>
            <person name="Faraut T."/>
            <person name="Fievet G."/>
            <person name="Helmstetter N."/>
            <person name="King M."/>
            <person name="Knapp S.J."/>
            <person name="Lai Z."/>
            <person name="Le Paslier M.C."/>
            <person name="Lippi Y."/>
            <person name="Lorenzon L."/>
            <person name="Mandel J.R."/>
            <person name="Marage G."/>
            <person name="Marchand G."/>
            <person name="Marquand E."/>
            <person name="Bret-Mestries E."/>
            <person name="Morien E."/>
            <person name="Nambeesan S."/>
            <person name="Nguyen T."/>
            <person name="Pegot-Espagnet P."/>
            <person name="Pouilly N."/>
            <person name="Raftis F."/>
            <person name="Sallet E."/>
            <person name="Schiex T."/>
            <person name="Thomas J."/>
            <person name="Vandecasteele C."/>
            <person name="Vares D."/>
            <person name="Vear F."/>
            <person name="Vautrin S."/>
            <person name="Crespi M."/>
            <person name="Mangin B."/>
            <person name="Burke J.M."/>
            <person name="Salse J."/>
            <person name="Munos S."/>
            <person name="Vincourt P."/>
            <person name="Rieseberg L.H."/>
            <person name="Langlade N.B."/>
        </authorList>
    </citation>
    <scope>NUCLEOTIDE SEQUENCE [LARGE SCALE GENOMIC DNA]</scope>
    <source>
        <strain evidence="8">cv. SF193</strain>
    </source>
</reference>
<evidence type="ECO:0000256" key="3">
    <source>
        <dbReference type="ARBA" id="ARBA00022777"/>
    </source>
</evidence>
<dbReference type="SMART" id="SM00045">
    <property type="entry name" value="DAGKa"/>
    <property type="match status" value="1"/>
</dbReference>
<dbReference type="EMBL" id="CM007897">
    <property type="protein sequence ID" value="OTG17368.1"/>
    <property type="molecule type" value="Genomic_DNA"/>
</dbReference>
<dbReference type="PANTHER" id="PTHR11255">
    <property type="entry name" value="DIACYLGLYCEROL KINASE"/>
    <property type="match status" value="1"/>
</dbReference>
<feature type="region of interest" description="Disordered" evidence="5">
    <location>
        <begin position="149"/>
        <end position="173"/>
    </location>
</feature>
<proteinExistence type="predicted"/>
<dbReference type="STRING" id="4232.A0A251U1X3"/>
<name>A0A251U1X3_HELAN</name>
<dbReference type="InParanoid" id="A0A251U1X3"/>
<feature type="compositionally biased region" description="Polar residues" evidence="5">
    <location>
        <begin position="149"/>
        <end position="165"/>
    </location>
</feature>
<accession>A0A251U1X3</accession>
<organism evidence="7 8">
    <name type="scientific">Helianthus annuus</name>
    <name type="common">Common sunflower</name>
    <dbReference type="NCBI Taxonomy" id="4232"/>
    <lineage>
        <taxon>Eukaryota</taxon>
        <taxon>Viridiplantae</taxon>
        <taxon>Streptophyta</taxon>
        <taxon>Embryophyta</taxon>
        <taxon>Tracheophyta</taxon>
        <taxon>Spermatophyta</taxon>
        <taxon>Magnoliopsida</taxon>
        <taxon>eudicotyledons</taxon>
        <taxon>Gunneridae</taxon>
        <taxon>Pentapetalae</taxon>
        <taxon>asterids</taxon>
        <taxon>campanulids</taxon>
        <taxon>Asterales</taxon>
        <taxon>Asteraceae</taxon>
        <taxon>Asteroideae</taxon>
        <taxon>Heliantheae alliance</taxon>
        <taxon>Heliantheae</taxon>
        <taxon>Helianthus</taxon>
    </lineage>
</organism>
<sequence length="286" mass="32037">MCSYDRNIAQLAQVSILKKPGLWEPLNIPPTIRSIICLNLPSFSGGLNPWGMPSKRRLSGKEWTFPYVDDGFLEIVGFRNAWHGAVLYAPAGHGTRLAQARGIRFEFRKRATDHTFMRMDGEPWKQPLPNENDTVTIEISCSGQVSMLATGNHPSKSVNDPSTPRTPKDNECDSDEEEAVEDISEAQKKFGAANSFQLPEDFHISQARGIRFEFRKRATDHTFMRMDGEPWKQPLPKENDTVTIEISCSGQVSMLATGNHPSEAQKKFGAANSFQLPEDFHISQVS</sequence>
<evidence type="ECO:0000256" key="5">
    <source>
        <dbReference type="SAM" id="MobiDB-lite"/>
    </source>
</evidence>
<evidence type="ECO:0000313" key="8">
    <source>
        <dbReference type="Proteomes" id="UP000215914"/>
    </source>
</evidence>
<dbReference type="InterPro" id="IPR000756">
    <property type="entry name" value="Diacylglycerol_kin_accessory"/>
</dbReference>
<dbReference type="GO" id="GO:0007200">
    <property type="term" value="P:phospholipase C-activating G protein-coupled receptor signaling pathway"/>
    <property type="evidence" value="ECO:0007669"/>
    <property type="project" value="InterPro"/>
</dbReference>
<dbReference type="GO" id="GO:0005524">
    <property type="term" value="F:ATP binding"/>
    <property type="evidence" value="ECO:0007669"/>
    <property type="project" value="UniProtKB-KW"/>
</dbReference>
<dbReference type="SUPFAM" id="SSF111331">
    <property type="entry name" value="NAD kinase/diacylglycerol kinase-like"/>
    <property type="match status" value="1"/>
</dbReference>
<evidence type="ECO:0000256" key="1">
    <source>
        <dbReference type="ARBA" id="ARBA00022679"/>
    </source>
</evidence>
<keyword evidence="1" id="KW-0808">Transferase</keyword>